<comment type="caution">
    <text evidence="1">The sequence shown here is derived from an EMBL/GenBank/DDBJ whole genome shotgun (WGS) entry which is preliminary data.</text>
</comment>
<reference evidence="1" key="2">
    <citation type="submission" date="2020-09" db="EMBL/GenBank/DDBJ databases">
        <authorList>
            <person name="Sun Q."/>
            <person name="Zhou Y."/>
        </authorList>
    </citation>
    <scope>NUCLEOTIDE SEQUENCE</scope>
    <source>
        <strain evidence="1">CGMCC 4.7312</strain>
    </source>
</reference>
<gene>
    <name evidence="1" type="ORF">GCM10011608_09900</name>
</gene>
<sequence>MPLPNSRLIHPRFEEHHRPTVEASMTVEVRLSRPAVGGVRDKTTGVTSFDGETPLWQGQAALRANDGGSPTVQADRVVALGGYLLRLPADAPAPQVRDVVDVLGEVSDPSLVGARLRVVDVPRNGLSWQRTVGCDIEQPINRQEA</sequence>
<dbReference type="EMBL" id="BMNB01000003">
    <property type="protein sequence ID" value="GGM27133.1"/>
    <property type="molecule type" value="Genomic_DNA"/>
</dbReference>
<reference evidence="1" key="1">
    <citation type="journal article" date="2014" name="Int. J. Syst. Evol. Microbiol.">
        <title>Complete genome sequence of Corynebacterium casei LMG S-19264T (=DSM 44701T), isolated from a smear-ripened cheese.</title>
        <authorList>
            <consortium name="US DOE Joint Genome Institute (JGI-PGF)"/>
            <person name="Walter F."/>
            <person name="Albersmeier A."/>
            <person name="Kalinowski J."/>
            <person name="Ruckert C."/>
        </authorList>
    </citation>
    <scope>NUCLEOTIDE SEQUENCE</scope>
    <source>
        <strain evidence="1">CGMCC 4.7312</strain>
    </source>
</reference>
<evidence type="ECO:0000313" key="1">
    <source>
        <dbReference type="EMBL" id="GGM27133.1"/>
    </source>
</evidence>
<protein>
    <submittedName>
        <fullName evidence="1">Uncharacterized protein</fullName>
    </submittedName>
</protein>
<accession>A0A917TM42</accession>
<dbReference type="AlphaFoldDB" id="A0A917TM42"/>
<dbReference type="InterPro" id="IPR046075">
    <property type="entry name" value="DUF6093"/>
</dbReference>
<dbReference type="RefSeq" id="WP_189041036.1">
    <property type="nucleotide sequence ID" value="NZ_BMNB01000003.1"/>
</dbReference>
<keyword evidence="2" id="KW-1185">Reference proteome</keyword>
<dbReference type="Proteomes" id="UP000608890">
    <property type="component" value="Unassembled WGS sequence"/>
</dbReference>
<proteinExistence type="predicted"/>
<name>A0A917TM42_9ACTN</name>
<organism evidence="1 2">
    <name type="scientific">Micromonospora sonchi</name>
    <dbReference type="NCBI Taxonomy" id="1763543"/>
    <lineage>
        <taxon>Bacteria</taxon>
        <taxon>Bacillati</taxon>
        <taxon>Actinomycetota</taxon>
        <taxon>Actinomycetes</taxon>
        <taxon>Micromonosporales</taxon>
        <taxon>Micromonosporaceae</taxon>
        <taxon>Micromonospora</taxon>
    </lineage>
</organism>
<evidence type="ECO:0000313" key="2">
    <source>
        <dbReference type="Proteomes" id="UP000608890"/>
    </source>
</evidence>
<dbReference type="Pfam" id="PF19586">
    <property type="entry name" value="DUF6093"/>
    <property type="match status" value="1"/>
</dbReference>